<evidence type="ECO:0000256" key="17">
    <source>
        <dbReference type="ARBA" id="ARBA00022706"/>
    </source>
</evidence>
<keyword evidence="30" id="KW-0472">Membrane</keyword>
<dbReference type="InterPro" id="IPR001205">
    <property type="entry name" value="RNA-dir_pol_C"/>
</dbReference>
<evidence type="ECO:0000256" key="20">
    <source>
        <dbReference type="ARBA" id="ARBA00022801"/>
    </source>
</evidence>
<dbReference type="InterPro" id="IPR043128">
    <property type="entry name" value="Rev_trsase/Diguanyl_cyclase"/>
</dbReference>
<keyword evidence="14" id="KW-0645">Protease</keyword>
<dbReference type="PROSITE" id="PS51218">
    <property type="entry name" value="SF3_HELICASE_2"/>
    <property type="match status" value="1"/>
</dbReference>
<dbReference type="GO" id="GO:0003723">
    <property type="term" value="F:RNA binding"/>
    <property type="evidence" value="ECO:0007669"/>
    <property type="project" value="InterPro"/>
</dbReference>
<dbReference type="PROSITE" id="PS50507">
    <property type="entry name" value="RDRP_SSRNA_POS"/>
    <property type="match status" value="1"/>
</dbReference>
<evidence type="ECO:0000256" key="12">
    <source>
        <dbReference type="ARBA" id="ARBA00022562"/>
    </source>
</evidence>
<evidence type="ECO:0000256" key="32">
    <source>
        <dbReference type="ARBA" id="ARBA00023288"/>
    </source>
</evidence>
<evidence type="ECO:0000256" key="37">
    <source>
        <dbReference type="ARBA" id="ARBA00047984"/>
    </source>
</evidence>
<dbReference type="Pfam" id="PF22663">
    <property type="entry name" value="Rhv_5"/>
    <property type="match status" value="1"/>
</dbReference>
<feature type="domain" description="RdRp catalytic" evidence="38">
    <location>
        <begin position="1980"/>
        <end position="2098"/>
    </location>
</feature>
<evidence type="ECO:0000256" key="24">
    <source>
        <dbReference type="ARBA" id="ARBA00022840"/>
    </source>
</evidence>
<dbReference type="Gene3D" id="3.30.70.270">
    <property type="match status" value="2"/>
</dbReference>
<keyword evidence="21" id="KW-1161">Viral attachment to host cell</keyword>
<evidence type="ECO:0000256" key="21">
    <source>
        <dbReference type="ARBA" id="ARBA00022804"/>
    </source>
</evidence>
<evidence type="ECO:0000259" key="38">
    <source>
        <dbReference type="PROSITE" id="PS50507"/>
    </source>
</evidence>
<evidence type="ECO:0000256" key="34">
    <source>
        <dbReference type="ARBA" id="ARBA00023303"/>
    </source>
</evidence>
<dbReference type="GO" id="GO:0015267">
    <property type="term" value="F:channel activity"/>
    <property type="evidence" value="ECO:0007669"/>
    <property type="project" value="UniProtKB-KW"/>
</dbReference>
<dbReference type="GO" id="GO:0042025">
    <property type="term" value="C:host cell nucleus"/>
    <property type="evidence" value="ECO:0007669"/>
    <property type="project" value="UniProtKB-SubCell"/>
</dbReference>
<dbReference type="InterPro" id="IPR027417">
    <property type="entry name" value="P-loop_NTPase"/>
</dbReference>
<dbReference type="InterPro" id="IPR004004">
    <property type="entry name" value="Helic/Pol/Pept_Calicivir-typ"/>
</dbReference>
<evidence type="ECO:0000256" key="8">
    <source>
        <dbReference type="ARBA" id="ARBA00022488"/>
    </source>
</evidence>
<keyword evidence="20" id="KW-0378">Hydrolase</keyword>
<dbReference type="GO" id="GO:0004197">
    <property type="term" value="F:cysteine-type endopeptidase activity"/>
    <property type="evidence" value="ECO:0007669"/>
    <property type="project" value="InterPro"/>
</dbReference>
<keyword evidence="11" id="KW-0167">Capsid protein</keyword>
<protein>
    <recommendedName>
        <fullName evidence="5">Genome polyprotein</fullName>
    </recommendedName>
</protein>
<proteinExistence type="predicted"/>
<dbReference type="GO" id="GO:0003724">
    <property type="term" value="F:RNA helicase activity"/>
    <property type="evidence" value="ECO:0007669"/>
    <property type="project" value="InterPro"/>
</dbReference>
<dbReference type="SUPFAM" id="SSF50494">
    <property type="entry name" value="Trypsin-like serine proteases"/>
    <property type="match status" value="1"/>
</dbReference>
<reference evidence="41 42" key="1">
    <citation type="journal article" date="2014" name="Arch. Virol.">
        <title>Sequencing and phylogenetic analysis identifies candidate members of a new picornavirus genus in terrestrial tortoise species.</title>
        <authorList>
            <person name="Farkas S.L."/>
            <person name="Ihasz K."/>
            <person name="Feher E."/>
            <person name="Bartha D."/>
            <person name="Jakab F."/>
            <person name="Gal J."/>
            <person name="Banyai K."/>
            <person name="Marschang R.E."/>
        </authorList>
    </citation>
    <scope>NUCLEOTIDE SEQUENCE [LARGE SCALE GENOMIC DNA]</scope>
    <source>
        <strain evidence="41">144-10</strain>
    </source>
</reference>
<dbReference type="CDD" id="cd00205">
    <property type="entry name" value="rhv_like"/>
    <property type="match status" value="3"/>
</dbReference>
<dbReference type="InterPro" id="IPR043502">
    <property type="entry name" value="DNA/RNA_pol_sf"/>
</dbReference>
<evidence type="ECO:0000256" key="23">
    <source>
        <dbReference type="ARBA" id="ARBA00022807"/>
    </source>
</evidence>
<keyword evidence="10" id="KW-0597">Phosphoprotein</keyword>
<dbReference type="GO" id="GO:0005198">
    <property type="term" value="F:structural molecule activity"/>
    <property type="evidence" value="ECO:0007669"/>
    <property type="project" value="InterPro"/>
</dbReference>
<evidence type="ECO:0000256" key="9">
    <source>
        <dbReference type="ARBA" id="ARBA00022520"/>
    </source>
</evidence>
<dbReference type="GO" id="GO:0003968">
    <property type="term" value="F:RNA-directed RNA polymerase activity"/>
    <property type="evidence" value="ECO:0007669"/>
    <property type="project" value="UniProtKB-KW"/>
</dbReference>
<evidence type="ECO:0000256" key="22">
    <source>
        <dbReference type="ARBA" id="ARBA00022806"/>
    </source>
</evidence>
<feature type="domain" description="SF3 helicase" evidence="39">
    <location>
        <begin position="1220"/>
        <end position="1386"/>
    </location>
</feature>
<evidence type="ECO:0000256" key="33">
    <source>
        <dbReference type="ARBA" id="ARBA00023296"/>
    </source>
</evidence>
<keyword evidence="8" id="KW-1036">Host cytoplasmic vesicle</keyword>
<evidence type="ECO:0000313" key="41">
    <source>
        <dbReference type="EMBL" id="AIY68184.1"/>
    </source>
</evidence>
<keyword evidence="27" id="KW-0693">Viral RNA replication</keyword>
<dbReference type="GO" id="GO:0039618">
    <property type="term" value="C:T=pseudo3 icosahedral viral capsid"/>
    <property type="evidence" value="ECO:0007669"/>
    <property type="project" value="UniProtKB-KW"/>
</dbReference>
<dbReference type="PRINTS" id="PR00918">
    <property type="entry name" value="CALICVIRUSNS"/>
</dbReference>
<evidence type="ECO:0000256" key="5">
    <source>
        <dbReference type="ARBA" id="ARBA00020107"/>
    </source>
</evidence>
<evidence type="ECO:0000256" key="28">
    <source>
        <dbReference type="ARBA" id="ARBA00023039"/>
    </source>
</evidence>
<name>A0A0A7ENA5_9PICO</name>
<evidence type="ECO:0000256" key="19">
    <source>
        <dbReference type="ARBA" id="ARBA00022741"/>
    </source>
</evidence>
<dbReference type="GO" id="GO:0046718">
    <property type="term" value="P:symbiont entry into host cell"/>
    <property type="evidence" value="ECO:0007669"/>
    <property type="project" value="UniProtKB-KW"/>
</dbReference>
<dbReference type="Gene3D" id="2.40.10.10">
    <property type="entry name" value="Trypsin-like serine proteases"/>
    <property type="match status" value="2"/>
</dbReference>
<keyword evidence="23" id="KW-0788">Thiol protease</keyword>
<dbReference type="InterPro" id="IPR044067">
    <property type="entry name" value="PCV_3C_PRO"/>
</dbReference>
<dbReference type="InterPro" id="IPR000199">
    <property type="entry name" value="Peptidase_C3A/C3B_picornavir"/>
</dbReference>
<evidence type="ECO:0000256" key="30">
    <source>
        <dbReference type="ARBA" id="ARBA00023136"/>
    </source>
</evidence>
<dbReference type="InterPro" id="IPR001676">
    <property type="entry name" value="Picornavirus_capsid"/>
</dbReference>
<keyword evidence="31" id="KW-1035">Host cytoplasm</keyword>
<keyword evidence="33" id="KW-1160">Virus entry into host cell</keyword>
<evidence type="ECO:0000256" key="15">
    <source>
        <dbReference type="ARBA" id="ARBA00022679"/>
    </source>
</evidence>
<keyword evidence="12" id="KW-1048">Host nucleus</keyword>
<keyword evidence="24" id="KW-0067">ATP-binding</keyword>
<keyword evidence="26" id="KW-1043">Host membrane</keyword>
<evidence type="ECO:0000256" key="35">
    <source>
        <dbReference type="ARBA" id="ARBA00033716"/>
    </source>
</evidence>
<comment type="catalytic activity">
    <reaction evidence="37">
        <text>ATP + H2O = ADP + phosphate + H(+)</text>
        <dbReference type="Rhea" id="RHEA:13065"/>
        <dbReference type="ChEBI" id="CHEBI:15377"/>
        <dbReference type="ChEBI" id="CHEBI:15378"/>
        <dbReference type="ChEBI" id="CHEBI:30616"/>
        <dbReference type="ChEBI" id="CHEBI:43474"/>
        <dbReference type="ChEBI" id="CHEBI:456216"/>
        <dbReference type="EC" id="3.6.4.13"/>
    </reaction>
</comment>
<keyword evidence="13" id="KW-0945">Host-virus interaction</keyword>
<dbReference type="GO" id="GO:0006508">
    <property type="term" value="P:proteolysis"/>
    <property type="evidence" value="ECO:0007669"/>
    <property type="project" value="UniProtKB-KW"/>
</dbReference>
<keyword evidence="18" id="KW-0519">Myristate</keyword>
<dbReference type="Gene3D" id="2.60.120.20">
    <property type="match status" value="3"/>
</dbReference>
<evidence type="ECO:0000313" key="42">
    <source>
        <dbReference type="Proteomes" id="UP000174802"/>
    </source>
</evidence>
<dbReference type="InterPro" id="IPR043504">
    <property type="entry name" value="Peptidase_S1_PA_chymotrypsin"/>
</dbReference>
<keyword evidence="17" id="KW-1143">T=pseudo3 icosahedral capsid protein</keyword>
<evidence type="ECO:0000256" key="10">
    <source>
        <dbReference type="ARBA" id="ARBA00022553"/>
    </source>
</evidence>
<evidence type="ECO:0000256" key="1">
    <source>
        <dbReference type="ARBA" id="ARBA00002982"/>
    </source>
</evidence>
<comment type="function">
    <text evidence="36">Replicates the genomic and antigenomic RNAs by recognizing replications specific signals. Performs VPg uridylylation.</text>
</comment>
<dbReference type="InterPro" id="IPR009003">
    <property type="entry name" value="Peptidase_S1_PA"/>
</dbReference>
<evidence type="ECO:0000256" key="29">
    <source>
        <dbReference type="ARBA" id="ARBA00023065"/>
    </source>
</evidence>
<dbReference type="Gene3D" id="4.10.90.10">
    <property type="entry name" value="Capsid protein VP4 superfamily, Picornavirus"/>
    <property type="match status" value="1"/>
</dbReference>
<keyword evidence="32" id="KW-0449">Lipoprotein</keyword>
<evidence type="ECO:0000256" key="25">
    <source>
        <dbReference type="ARBA" id="ARBA00022844"/>
    </source>
</evidence>
<evidence type="ECO:0000256" key="6">
    <source>
        <dbReference type="ARBA" id="ARBA00022448"/>
    </source>
</evidence>
<dbReference type="InterPro" id="IPR033703">
    <property type="entry name" value="Rhv-like"/>
</dbReference>
<dbReference type="Pfam" id="PF00548">
    <property type="entry name" value="Peptidase_C3"/>
    <property type="match status" value="1"/>
</dbReference>
<keyword evidence="29" id="KW-0406">Ion transport</keyword>
<dbReference type="InterPro" id="IPR059138">
    <property type="entry name" value="Pico_VP1"/>
</dbReference>
<dbReference type="Pfam" id="PF00910">
    <property type="entry name" value="RNA_helicase"/>
    <property type="match status" value="1"/>
</dbReference>
<dbReference type="InterPro" id="IPR007094">
    <property type="entry name" value="RNA-dir_pol_PSvirus"/>
</dbReference>
<comment type="function">
    <text evidence="35">Lies on the inner surface of the capsid shell. After binding to the host receptor, the capsid undergoes conformational changes. Capsid protein VP4 is released, capsid protein VP1 N-terminus is externalized, and together, they shape a pore in the host membrane through which the viral genome is translocated into the host cell cytoplasm. After genome has been released, the channel shrinks.</text>
</comment>
<feature type="domain" description="Peptidase C3" evidence="40">
    <location>
        <begin position="1554"/>
        <end position="1744"/>
    </location>
</feature>
<dbReference type="SUPFAM" id="SSF52540">
    <property type="entry name" value="P-loop containing nucleoside triphosphate hydrolases"/>
    <property type="match status" value="1"/>
</dbReference>
<evidence type="ECO:0000256" key="11">
    <source>
        <dbReference type="ARBA" id="ARBA00022561"/>
    </source>
</evidence>
<evidence type="ECO:0000256" key="14">
    <source>
        <dbReference type="ARBA" id="ARBA00022670"/>
    </source>
</evidence>
<dbReference type="GO" id="GO:0044162">
    <property type="term" value="C:host cell cytoplasmic vesicle membrane"/>
    <property type="evidence" value="ECO:0007669"/>
    <property type="project" value="UniProtKB-SubCell"/>
</dbReference>
<accession>A0A0A7ENA5</accession>
<evidence type="ECO:0000256" key="16">
    <source>
        <dbReference type="ARBA" id="ARBA00022695"/>
    </source>
</evidence>
<keyword evidence="16" id="KW-0548">Nucleotidyltransferase</keyword>
<dbReference type="InterPro" id="IPR014759">
    <property type="entry name" value="Helicase_SF3_ssRNA_vir"/>
</dbReference>
<evidence type="ECO:0000256" key="13">
    <source>
        <dbReference type="ARBA" id="ARBA00022581"/>
    </source>
</evidence>
<keyword evidence="6" id="KW-0813">Transport</keyword>
<evidence type="ECO:0000256" key="26">
    <source>
        <dbReference type="ARBA" id="ARBA00022870"/>
    </source>
</evidence>
<evidence type="ECO:0000259" key="40">
    <source>
        <dbReference type="PROSITE" id="PS51874"/>
    </source>
</evidence>
<evidence type="ECO:0000256" key="36">
    <source>
        <dbReference type="ARBA" id="ARBA00045446"/>
    </source>
</evidence>
<dbReference type="GO" id="GO:0034220">
    <property type="term" value="P:monoatomic ion transmembrane transport"/>
    <property type="evidence" value="ECO:0007669"/>
    <property type="project" value="UniProtKB-KW"/>
</dbReference>
<evidence type="ECO:0000256" key="7">
    <source>
        <dbReference type="ARBA" id="ARBA00022484"/>
    </source>
</evidence>
<dbReference type="SUPFAM" id="SSF56672">
    <property type="entry name" value="DNA/RNA polymerases"/>
    <property type="match status" value="1"/>
</dbReference>
<evidence type="ECO:0000259" key="39">
    <source>
        <dbReference type="PROSITE" id="PS51218"/>
    </source>
</evidence>
<dbReference type="InterPro" id="IPR037080">
    <property type="entry name" value="Capsid_VP4_sf_Picornavirus"/>
</dbReference>
<evidence type="ECO:0000256" key="4">
    <source>
        <dbReference type="ARBA" id="ARBA00004328"/>
    </source>
</evidence>
<dbReference type="Gene3D" id="1.20.960.20">
    <property type="match status" value="1"/>
</dbReference>
<keyword evidence="15" id="KW-0808">Transferase</keyword>
<dbReference type="PROSITE" id="PS51874">
    <property type="entry name" value="PCV_3C_PRO"/>
    <property type="match status" value="1"/>
</dbReference>
<dbReference type="EMBL" id="KM873614">
    <property type="protein sequence ID" value="AIY68184.1"/>
    <property type="molecule type" value="Genomic_RNA"/>
</dbReference>
<evidence type="ECO:0000256" key="31">
    <source>
        <dbReference type="ARBA" id="ARBA00023200"/>
    </source>
</evidence>
<dbReference type="Pfam" id="PF00073">
    <property type="entry name" value="Rhv"/>
    <property type="match status" value="2"/>
</dbReference>
<comment type="subcellular location">
    <subcellularLocation>
        <location evidence="2">Host cytoplasmic vesicle membrane</location>
        <topology evidence="2">Peripheral membrane protein</topology>
        <orientation evidence="2">Cytoplasmic side</orientation>
    </subcellularLocation>
    <subcellularLocation>
        <location evidence="3">Host nucleus</location>
        <location evidence="3">Host nucleolus</location>
    </subcellularLocation>
    <subcellularLocation>
        <location evidence="4">Virion</location>
    </subcellularLocation>
</comment>
<keyword evidence="22" id="KW-0347">Helicase</keyword>
<keyword evidence="7" id="KW-0696">RNA-directed RNA polymerase</keyword>
<dbReference type="GO" id="GO:0006351">
    <property type="term" value="P:DNA-templated transcription"/>
    <property type="evidence" value="ECO:0007669"/>
    <property type="project" value="InterPro"/>
</dbReference>
<dbReference type="GO" id="GO:0019062">
    <property type="term" value="P:virion attachment to host cell"/>
    <property type="evidence" value="ECO:0007669"/>
    <property type="project" value="UniProtKB-KW"/>
</dbReference>
<keyword evidence="34" id="KW-0407">Ion channel</keyword>
<dbReference type="Pfam" id="PF00680">
    <property type="entry name" value="RdRP_1"/>
    <property type="match status" value="1"/>
</dbReference>
<dbReference type="InterPro" id="IPR029053">
    <property type="entry name" value="Viral_coat"/>
</dbReference>
<evidence type="ECO:0000256" key="3">
    <source>
        <dbReference type="ARBA" id="ARBA00004307"/>
    </source>
</evidence>
<dbReference type="GO" id="GO:0005524">
    <property type="term" value="F:ATP binding"/>
    <property type="evidence" value="ECO:0007669"/>
    <property type="project" value="UniProtKB-KW"/>
</dbReference>
<evidence type="ECO:0000256" key="27">
    <source>
        <dbReference type="ARBA" id="ARBA00022953"/>
    </source>
</evidence>
<organism evidence="41 42">
    <name type="scientific">torchivirus A1</name>
    <dbReference type="NCBI Taxonomy" id="1578826"/>
    <lineage>
        <taxon>Viruses</taxon>
        <taxon>Riboviria</taxon>
        <taxon>Orthornavirae</taxon>
        <taxon>Pisuviricota</taxon>
        <taxon>Pisoniviricetes</taxon>
        <taxon>Picornavirales</taxon>
        <taxon>Picornaviridae</taxon>
        <taxon>Caphthovirinae</taxon>
        <taxon>Torchivirus</taxon>
        <taxon>Torchivirus atorpi</taxon>
        <taxon>Torchivirus A</taxon>
    </lineage>
</organism>
<keyword evidence="25" id="KW-0946">Virion</keyword>
<evidence type="ECO:0000256" key="18">
    <source>
        <dbReference type="ARBA" id="ARBA00022707"/>
    </source>
</evidence>
<evidence type="ECO:0000256" key="2">
    <source>
        <dbReference type="ARBA" id="ARBA00004295"/>
    </source>
</evidence>
<keyword evidence="19" id="KW-0547">Nucleotide-binding</keyword>
<keyword evidence="28" id="KW-1182">Viral ion channel</keyword>
<dbReference type="SUPFAM" id="SSF88633">
    <property type="entry name" value="Positive stranded ssRNA viruses"/>
    <property type="match status" value="2"/>
</dbReference>
<dbReference type="InterPro" id="IPR000605">
    <property type="entry name" value="Helicase_SF3_ssDNA/RNA_vir"/>
</dbReference>
<sequence>METTMEISFDASCSSSVCIFCLCQPCKCHLIHNEIYTICYFTDEEKKEYQTQGQGQSNARPNQQSNYGTITNNYYENTYIASADMSTQANGNEGDIPEVPGIWSTLNGVVDTASAMAPLLLDQDTEETTNLSDRVKTSIHGNTSVGTQSSVGTVIGYKKEKDTNPISSCADASTVASFAMERAFTQTMGTWSKTNDVYQYIHICLPSGIDDGGVFSGVLNRHYLMKCGYKVQVQMNASQFHSGSLGVFLIPEFTPQNSFEAKSTTFKPLPREKYVPEQLFVYPHQILNCRTNTSVDIQVPYCNFVPSSFNEIHNTWTLVVMVLTPLDYSTGAATDIAITTSITPLDVLYNGLRHLKEEGIPTLPEGSSYTFSTTNIDMAQPVYSKGFNPTQNYIPGKFTNLLQMSVTPTLMANQIGSEGESKQVGYFMCSNQVPTLPLFVSDVTLAAPKMKTTLVSAISQYFTQYRGSIVMDLVFTGTAMCKGKFVICYTPPGAAEPQTREKAMQGTYAVWDLGLNSSFKFTIPFISVSDYRWVDGAPSTSISIDGWFTIWQLTPITYPANNPNISCVLVFASAGTDFSYRNLTDIPMRSQGTEVGESGDTGNSNATENIIGTSISTEVSHSEIDFIFSRYFNIDTTRVTTYTGNENVTSITLSIYDFLQKPTAQALKRFLQIMTYFKSDLEIAVTPLNTISTKMFVKWLPSGSVIDLTRETLNSINTPRFIKNTSGAPLQIFNTDITNVCTFRVPYTSVLGAIPITYNGYGDFSETAYNVAPGADFGTLLFANTGSVGMQIMLSVRFVNMQCWIPRTLAPKISVTNTDANILATRSALTEEIVFQGLSEFVPNQQCSCLNFFLLQEHIEEALEEISVLCSCNPSTKNIINKESLEAMYQVLSHMSCSVHYTWEDVGFDKLPTTSYSGCYCDRDDFNDVLETIGHNIWDLKSKGVDTQTLEVYRMYISDVECENHWIRDLAADGDVEQNPGPASYNLFFSNTRYLVTMKMRKSRKEIRQQGFIDWLTDGAVTSVKDAAQNLTNVIQSTNKIMNRAFSCRTIIKIITDFLTSGLILYTCDFNPTIAAVLAIKHGLDMLVEGSVFVLITEQLKKLFKTDPPTVDGEEIEQQGVLRDFNTVVNAAKGIEWFLKTIQNLYDWLKSWCKKEEESCHGRYAKMMDTLGVELQVADNLISRIHESTKENLRTTIGKLTEYSIIAMEVEKTQVASIIEKRLTPIRNYYDQLYGSGTIRAEPPVVLLRGKPGCGKSVVSMLMSQAISKIVTGSQSVYTFPTSSTHMDGYKQQYVMVMDDLGQNPDGEDFKIFCQLVSTAKFVVPMASLMEKGTEFNTGVIIATTNLPEFKPVTIVEPGAVDRRITWKFTPEIRKEFLKDGKLNLELSLNDSGNTPPKGFTRDCPLINGKALTLNTPSGAKYSVSEAVDLIIGTLKHKSNVAMDLSGLVEQGVLDDMKLDDAAQEEILKILMQNNNIISRESKNQIFTRADHIIEIENKNTQPIRETIAWILAASGTFFTLILLYRTFFCSVKQGQGPYDGKIAKPRQFKEILAQAPDLELAVLRNCVPLDVDIPNKPKMMPFTALGLFELTFATNRHAIENCTSFEIQGHTYKIEDVDVKMVSTQDGKTDLAIVTLKKGTRFRNIMKHLLDEIIEPTGHVVGIVNSSLFPRTLFKGKALRTARKITASGKQMYNVFSYDCPTYGGYCGAPIIGQVGNEKKILGIHCAGDGTTGWATVITKNIVKKIEEQGLKVPLGEANPVCHVMRKSKICPSGFSYPTDVEPAILTQKDPRLDDGVILDDKIFEKHQNNMETLPPVFEVAAKMYAKQVFSIVGKDNEAISTTEAINGYKTAEKMDLSTSPGYPYVNMGLRRENMLDIVDGVYVPKEWFNKNIIAIEEDPKDSTFATFLKDELRPIAKARSGKTRIVDASPFCHAIVGRKLLLKFTEKFMVNNGTSVGSAIGTDPDCDWTRFYHELSNEYVFDLDYSQFDSTHPTAMFDLVKKHFFSIENGFDDKTGKYLDSLSISKHVYGREKFLTVGGLPSGCSCTSMLNTVFNNIIIRAAILSCYEGVDWSDFKMLAYGDDVVYSSRDPILPGKIANWLHKNTTYKLTPANKTSNFPTESKIEDVTFLKRKFVTDGVLVRPVIARSNIENMLAWKRNGEFGDKIRSVAGLAFHLGEEEYNDIFLEIENDSQYSKYIPHYHLLDFVWKQKNGIYI</sequence>
<dbReference type="Proteomes" id="UP000174802">
    <property type="component" value="Genome"/>
</dbReference>
<keyword evidence="9" id="KW-0191">Covalent protein-RNA linkage</keyword>
<dbReference type="GO" id="GO:0039694">
    <property type="term" value="P:viral RNA genome replication"/>
    <property type="evidence" value="ECO:0007669"/>
    <property type="project" value="InterPro"/>
</dbReference>
<comment type="function">
    <text evidence="1">VP0 precursor is a component of immature procapsids.</text>
</comment>